<dbReference type="Proteomes" id="UP000260812">
    <property type="component" value="Unassembled WGS sequence"/>
</dbReference>
<dbReference type="EMBL" id="QVLU01000019">
    <property type="protein sequence ID" value="RGE68666.1"/>
    <property type="molecule type" value="Genomic_DNA"/>
</dbReference>
<keyword evidence="1" id="KW-0472">Membrane</keyword>
<dbReference type="AlphaFoldDB" id="A0A3E3INP2"/>
<feature type="transmembrane region" description="Helical" evidence="1">
    <location>
        <begin position="39"/>
        <end position="70"/>
    </location>
</feature>
<dbReference type="GeneID" id="86056090"/>
<name>A0A3E3INP2_9FIRM</name>
<evidence type="ECO:0008006" key="6">
    <source>
        <dbReference type="Google" id="ProtNLM"/>
    </source>
</evidence>
<evidence type="ECO:0000313" key="3">
    <source>
        <dbReference type="EMBL" id="RGE68666.1"/>
    </source>
</evidence>
<feature type="transmembrane region" description="Helical" evidence="1">
    <location>
        <begin position="82"/>
        <end position="108"/>
    </location>
</feature>
<comment type="caution">
    <text evidence="3">The sequence shown here is derived from an EMBL/GenBank/DDBJ whole genome shotgun (WGS) entry which is preliminary data.</text>
</comment>
<keyword evidence="4" id="KW-1185">Reference proteome</keyword>
<dbReference type="EMBL" id="QVLV01000010">
    <property type="protein sequence ID" value="RGE58768.1"/>
    <property type="molecule type" value="Genomic_DNA"/>
</dbReference>
<evidence type="ECO:0000256" key="1">
    <source>
        <dbReference type="SAM" id="Phobius"/>
    </source>
</evidence>
<protein>
    <recommendedName>
        <fullName evidence="6">DUF4190 domain-containing protein</fullName>
    </recommendedName>
</protein>
<dbReference type="Proteomes" id="UP000261166">
    <property type="component" value="Unassembled WGS sequence"/>
</dbReference>
<gene>
    <name evidence="3" type="ORF">DWY69_19605</name>
    <name evidence="2" type="ORF">DXC51_15240</name>
</gene>
<sequence length="147" mass="16150">MDSYNNGPVPPYQNNGSGYPPYYTPPTRHPGSSFATASMVLGIIAVISAFFATVYPPIICGGLSIILSLLSKGNDKAMLPNAKVGLLTGILGMVVNVVVVGSFFVMLFTNPSYKQEFHDQLNQYSEYFYGESFDDMWEQIQEDAGYH</sequence>
<keyword evidence="1" id="KW-0812">Transmembrane</keyword>
<dbReference type="RefSeq" id="WP_025490355.1">
    <property type="nucleotide sequence ID" value="NZ_CALBAU010000391.1"/>
</dbReference>
<proteinExistence type="predicted"/>
<evidence type="ECO:0000313" key="5">
    <source>
        <dbReference type="Proteomes" id="UP000261166"/>
    </source>
</evidence>
<evidence type="ECO:0000313" key="2">
    <source>
        <dbReference type="EMBL" id="RGE58768.1"/>
    </source>
</evidence>
<organism evidence="3 5">
    <name type="scientific">Eisenbergiella massiliensis</name>
    <dbReference type="NCBI Taxonomy" id="1720294"/>
    <lineage>
        <taxon>Bacteria</taxon>
        <taxon>Bacillati</taxon>
        <taxon>Bacillota</taxon>
        <taxon>Clostridia</taxon>
        <taxon>Lachnospirales</taxon>
        <taxon>Lachnospiraceae</taxon>
        <taxon>Eisenbergiella</taxon>
    </lineage>
</organism>
<keyword evidence="1" id="KW-1133">Transmembrane helix</keyword>
<evidence type="ECO:0000313" key="4">
    <source>
        <dbReference type="Proteomes" id="UP000260812"/>
    </source>
</evidence>
<dbReference type="GeneID" id="97988181"/>
<accession>A0A3E3INP2</accession>
<reference evidence="3 5" key="1">
    <citation type="submission" date="2018-08" db="EMBL/GenBank/DDBJ databases">
        <title>A genome reference for cultivated species of the human gut microbiota.</title>
        <authorList>
            <person name="Zou Y."/>
            <person name="Xue W."/>
            <person name="Luo G."/>
        </authorList>
    </citation>
    <scope>NUCLEOTIDE SEQUENCE [LARGE SCALE GENOMIC DNA]</scope>
    <source>
        <strain evidence="3 5">AF26-4BH</strain>
        <strain evidence="2">TF05-5AC</strain>
    </source>
</reference>
<dbReference type="OrthoDB" id="2003853at2"/>